<dbReference type="AlphaFoldDB" id="A0A392VLG1"/>
<accession>A0A392VLG1</accession>
<sequence length="56" mass="6267">MIEGRDGWALKAPLHIKLLKGGFENKSKVKKPIGLKDIEGKLKSYSTPDELADDMR</sequence>
<comment type="caution">
    <text evidence="1">The sequence shown here is derived from an EMBL/GenBank/DDBJ whole genome shotgun (WGS) entry which is preliminary data.</text>
</comment>
<proteinExistence type="predicted"/>
<evidence type="ECO:0000313" key="2">
    <source>
        <dbReference type="Proteomes" id="UP000265520"/>
    </source>
</evidence>
<name>A0A392VLG1_9FABA</name>
<reference evidence="1 2" key="1">
    <citation type="journal article" date="2018" name="Front. Plant Sci.">
        <title>Red Clover (Trifolium pratense) and Zigzag Clover (T. medium) - A Picture of Genomic Similarities and Differences.</title>
        <authorList>
            <person name="Dluhosova J."/>
            <person name="Istvanek J."/>
            <person name="Nedelnik J."/>
            <person name="Repkova J."/>
        </authorList>
    </citation>
    <scope>NUCLEOTIDE SEQUENCE [LARGE SCALE GENOMIC DNA]</scope>
    <source>
        <strain evidence="2">cv. 10/8</strain>
        <tissue evidence="1">Leaf</tissue>
    </source>
</reference>
<evidence type="ECO:0000313" key="1">
    <source>
        <dbReference type="EMBL" id="MCI89224.1"/>
    </source>
</evidence>
<protein>
    <submittedName>
        <fullName evidence="1">Putative bromodomain protein</fullName>
    </submittedName>
</protein>
<dbReference type="EMBL" id="LXQA011214375">
    <property type="protein sequence ID" value="MCI89224.1"/>
    <property type="molecule type" value="Genomic_DNA"/>
</dbReference>
<keyword evidence="2" id="KW-1185">Reference proteome</keyword>
<feature type="non-terminal residue" evidence="1">
    <location>
        <position position="56"/>
    </location>
</feature>
<dbReference type="Proteomes" id="UP000265520">
    <property type="component" value="Unassembled WGS sequence"/>
</dbReference>
<organism evidence="1 2">
    <name type="scientific">Trifolium medium</name>
    <dbReference type="NCBI Taxonomy" id="97028"/>
    <lineage>
        <taxon>Eukaryota</taxon>
        <taxon>Viridiplantae</taxon>
        <taxon>Streptophyta</taxon>
        <taxon>Embryophyta</taxon>
        <taxon>Tracheophyta</taxon>
        <taxon>Spermatophyta</taxon>
        <taxon>Magnoliopsida</taxon>
        <taxon>eudicotyledons</taxon>
        <taxon>Gunneridae</taxon>
        <taxon>Pentapetalae</taxon>
        <taxon>rosids</taxon>
        <taxon>fabids</taxon>
        <taxon>Fabales</taxon>
        <taxon>Fabaceae</taxon>
        <taxon>Papilionoideae</taxon>
        <taxon>50 kb inversion clade</taxon>
        <taxon>NPAAA clade</taxon>
        <taxon>Hologalegina</taxon>
        <taxon>IRL clade</taxon>
        <taxon>Trifolieae</taxon>
        <taxon>Trifolium</taxon>
    </lineage>
</organism>